<sequence>MLPEFEYLCGKPNVTGFIKQEAADFVVIEDLGFELTGEGEHIFISIRKIGENTQYVARALAKAAGVSGKDVSYAGLKDRHAITEQWFGIHMAGKETPDFSVIETAQIKILKIVRHNKKLRTGALKGNQFTLKLTDLSSIDGLVERLDKIKTIGVPNYFGEQRFGQNGNNIVRAQAMFAGEKVKDRNKRSFYISAARSLIFNHVVSERIKQGKWQTAMPGDCFILQGSNSFFVEETLTDDIIERVAQGALQLSAPLVGKGNCSATNEALAFESSIIAQYPELLEGLIAAGLRQERKALILRPQNFSYQLTEDSLTVSFYLPSGCFATSVVRELIEEKVVIRHFDQAPTSGTV</sequence>
<reference evidence="6 8" key="1">
    <citation type="submission" date="2016-11" db="EMBL/GenBank/DDBJ databases">
        <authorList>
            <person name="Klemetsen T."/>
        </authorList>
    </citation>
    <scope>NUCLEOTIDE SEQUENCE [LARGE SCALE GENOMIC DNA]</scope>
    <source>
        <strain evidence="6">MT 2528</strain>
    </source>
</reference>
<dbReference type="GO" id="GO:0003723">
    <property type="term" value="F:RNA binding"/>
    <property type="evidence" value="ECO:0007669"/>
    <property type="project" value="InterPro"/>
</dbReference>
<dbReference type="GeneID" id="61293886"/>
<evidence type="ECO:0000256" key="1">
    <source>
        <dbReference type="ARBA" id="ARBA00007953"/>
    </source>
</evidence>
<reference evidence="7 9" key="2">
    <citation type="submission" date="2016-11" db="EMBL/GenBank/DDBJ databases">
        <authorList>
            <person name="Jaros S."/>
            <person name="Januszkiewicz K."/>
            <person name="Wedrychowicz H."/>
        </authorList>
    </citation>
    <scope>NUCLEOTIDE SEQUENCE [LARGE SCALE GENOMIC DNA]</scope>
    <source>
        <strain evidence="7">NVI 5450</strain>
    </source>
</reference>
<dbReference type="InterPro" id="IPR042214">
    <property type="entry name" value="TruD_catalytic"/>
</dbReference>
<dbReference type="OrthoDB" id="1550679at2"/>
<dbReference type="SUPFAM" id="SSF55120">
    <property type="entry name" value="Pseudouridine synthase"/>
    <property type="match status" value="1"/>
</dbReference>
<dbReference type="Pfam" id="PF01142">
    <property type="entry name" value="TruD"/>
    <property type="match status" value="2"/>
</dbReference>
<dbReference type="EMBL" id="FPLD01000005">
    <property type="protein sequence ID" value="SGY82345.1"/>
    <property type="molecule type" value="Genomic_DNA"/>
</dbReference>
<dbReference type="InterPro" id="IPR020103">
    <property type="entry name" value="PsdUridine_synth_cat_dom_sf"/>
</dbReference>
<dbReference type="Gene3D" id="3.30.2340.10">
    <property type="entry name" value="TruD, insertion domain"/>
    <property type="match status" value="1"/>
</dbReference>
<dbReference type="InterPro" id="IPR020119">
    <property type="entry name" value="PsdUridine_synth_TruD_CS"/>
</dbReference>
<protein>
    <recommendedName>
        <fullName evidence="4">tRNA pseudouridine synthase D</fullName>
        <ecNumber evidence="4">5.4.99.27</ecNumber>
    </recommendedName>
    <alternativeName>
        <fullName evidence="4">tRNA pseudouridine(13) synthase</fullName>
    </alternativeName>
    <alternativeName>
        <fullName evidence="4">tRNA pseudouridylate synthase D</fullName>
    </alternativeName>
    <alternativeName>
        <fullName evidence="4">tRNA-uridine isomerase D</fullName>
    </alternativeName>
</protein>
<dbReference type="EMBL" id="FPLJ01000005">
    <property type="protein sequence ID" value="SGY81970.1"/>
    <property type="molecule type" value="Genomic_DNA"/>
</dbReference>
<dbReference type="InterPro" id="IPR043165">
    <property type="entry name" value="TruD_insert_sf"/>
</dbReference>
<keyword evidence="3 4" id="KW-0413">Isomerase</keyword>
<dbReference type="PROSITE" id="PS01268">
    <property type="entry name" value="UPF0024"/>
    <property type="match status" value="1"/>
</dbReference>
<dbReference type="PANTHER" id="PTHR47811:SF1">
    <property type="entry name" value="TRNA PSEUDOURIDINE SYNTHASE D"/>
    <property type="match status" value="1"/>
</dbReference>
<dbReference type="NCBIfam" id="TIGR00094">
    <property type="entry name" value="tRNA_TruD_broad"/>
    <property type="match status" value="1"/>
</dbReference>
<keyword evidence="2 4" id="KW-0819">tRNA processing</keyword>
<feature type="domain" description="TRUD" evidence="5">
    <location>
        <begin position="153"/>
        <end position="299"/>
    </location>
</feature>
<evidence type="ECO:0000256" key="3">
    <source>
        <dbReference type="ARBA" id="ARBA00023235"/>
    </source>
</evidence>
<dbReference type="CDD" id="cd02575">
    <property type="entry name" value="PseudoU_synth_EcTruD"/>
    <property type="match status" value="1"/>
</dbReference>
<dbReference type="GO" id="GO:0005829">
    <property type="term" value="C:cytosol"/>
    <property type="evidence" value="ECO:0007669"/>
    <property type="project" value="TreeGrafter"/>
</dbReference>
<feature type="active site" description="Nucleophile" evidence="4">
    <location>
        <position position="78"/>
    </location>
</feature>
<dbReference type="AlphaFoldDB" id="A0A1L0A8Q2"/>
<dbReference type="PROSITE" id="PS50984">
    <property type="entry name" value="TRUD"/>
    <property type="match status" value="1"/>
</dbReference>
<accession>A0A1L0A8Q2</accession>
<dbReference type="RefSeq" id="WP_045112371.1">
    <property type="nucleotide sequence ID" value="NZ_CAWRBC010000076.1"/>
</dbReference>
<dbReference type="GO" id="GO:0160150">
    <property type="term" value="F:tRNA pseudouridine(13) synthase activity"/>
    <property type="evidence" value="ECO:0007669"/>
    <property type="project" value="UniProtKB-EC"/>
</dbReference>
<evidence type="ECO:0000313" key="9">
    <source>
        <dbReference type="Proteomes" id="UP000183794"/>
    </source>
</evidence>
<dbReference type="Proteomes" id="UP000182660">
    <property type="component" value="Unassembled WGS sequence"/>
</dbReference>
<evidence type="ECO:0000256" key="2">
    <source>
        <dbReference type="ARBA" id="ARBA00022694"/>
    </source>
</evidence>
<dbReference type="InterPro" id="IPR050170">
    <property type="entry name" value="TruD_pseudoU_synthase"/>
</dbReference>
<gene>
    <name evidence="4" type="primary">truD</name>
    <name evidence="6" type="ORF">MT2528_0156</name>
    <name evidence="7" type="ORF">NVI5450_0141</name>
</gene>
<dbReference type="EC" id="5.4.99.27" evidence="4"/>
<dbReference type="GO" id="GO:0031119">
    <property type="term" value="P:tRNA pseudouridine synthesis"/>
    <property type="evidence" value="ECO:0007669"/>
    <property type="project" value="UniProtKB-UniRule"/>
</dbReference>
<comment type="similarity">
    <text evidence="1 4">Belongs to the pseudouridine synthase TruD family.</text>
</comment>
<dbReference type="InterPro" id="IPR011760">
    <property type="entry name" value="PsdUridine_synth_TruD_insert"/>
</dbReference>
<dbReference type="InterPro" id="IPR001656">
    <property type="entry name" value="PsdUridine_synth_TruD"/>
</dbReference>
<evidence type="ECO:0000313" key="6">
    <source>
        <dbReference type="EMBL" id="SGY81970.1"/>
    </source>
</evidence>
<comment type="function">
    <text evidence="4">Responsible for synthesis of pseudouridine from uracil-13 in transfer RNAs.</text>
</comment>
<dbReference type="Gene3D" id="3.30.2350.20">
    <property type="entry name" value="TruD, catalytic domain"/>
    <property type="match status" value="1"/>
</dbReference>
<organism evidence="7 9">
    <name type="scientific">Moritella viscosa</name>
    <dbReference type="NCBI Taxonomy" id="80854"/>
    <lineage>
        <taxon>Bacteria</taxon>
        <taxon>Pseudomonadati</taxon>
        <taxon>Pseudomonadota</taxon>
        <taxon>Gammaproteobacteria</taxon>
        <taxon>Alteromonadales</taxon>
        <taxon>Moritellaceae</taxon>
        <taxon>Moritella</taxon>
    </lineage>
</organism>
<evidence type="ECO:0000313" key="7">
    <source>
        <dbReference type="EMBL" id="SGY82345.1"/>
    </source>
</evidence>
<dbReference type="PANTHER" id="PTHR47811">
    <property type="entry name" value="TRNA PSEUDOURIDINE SYNTHASE D"/>
    <property type="match status" value="1"/>
</dbReference>
<evidence type="ECO:0000313" key="8">
    <source>
        <dbReference type="Proteomes" id="UP000182660"/>
    </source>
</evidence>
<comment type="catalytic activity">
    <reaction evidence="4">
        <text>uridine(13) in tRNA = pseudouridine(13) in tRNA</text>
        <dbReference type="Rhea" id="RHEA:42540"/>
        <dbReference type="Rhea" id="RHEA-COMP:10105"/>
        <dbReference type="Rhea" id="RHEA-COMP:10106"/>
        <dbReference type="ChEBI" id="CHEBI:65314"/>
        <dbReference type="ChEBI" id="CHEBI:65315"/>
        <dbReference type="EC" id="5.4.99.27"/>
    </reaction>
</comment>
<evidence type="ECO:0000259" key="5">
    <source>
        <dbReference type="PROSITE" id="PS50984"/>
    </source>
</evidence>
<name>A0A1L0A8Q2_9GAMM</name>
<dbReference type="HAMAP" id="MF_01082">
    <property type="entry name" value="TruD"/>
    <property type="match status" value="1"/>
</dbReference>
<proteinExistence type="inferred from homology"/>
<evidence type="ECO:0000256" key="4">
    <source>
        <dbReference type="HAMAP-Rule" id="MF_01082"/>
    </source>
</evidence>
<keyword evidence="8" id="KW-1185">Reference proteome</keyword>
<dbReference type="Proteomes" id="UP000183794">
    <property type="component" value="Unassembled WGS sequence"/>
</dbReference>